<dbReference type="PANTHER" id="PTHR43065">
    <property type="entry name" value="SENSOR HISTIDINE KINASE"/>
    <property type="match status" value="1"/>
</dbReference>
<feature type="domain" description="Histidine kinase" evidence="6">
    <location>
        <begin position="348"/>
        <end position="566"/>
    </location>
</feature>
<keyword evidence="5" id="KW-0472">Membrane</keyword>
<proteinExistence type="predicted"/>
<dbReference type="InterPro" id="IPR003594">
    <property type="entry name" value="HATPase_dom"/>
</dbReference>
<dbReference type="Gene3D" id="1.10.287.130">
    <property type="match status" value="1"/>
</dbReference>
<dbReference type="InterPro" id="IPR005467">
    <property type="entry name" value="His_kinase_dom"/>
</dbReference>
<evidence type="ECO:0000256" key="5">
    <source>
        <dbReference type="SAM" id="Phobius"/>
    </source>
</evidence>
<keyword evidence="5" id="KW-0812">Transmembrane</keyword>
<dbReference type="CDD" id="cd00082">
    <property type="entry name" value="HisKA"/>
    <property type="match status" value="1"/>
</dbReference>
<dbReference type="EMBL" id="JADQDN010000005">
    <property type="protein sequence ID" value="MBF9196629.1"/>
    <property type="molecule type" value="Genomic_DNA"/>
</dbReference>
<feature type="modified residue" description="4-aspartylphosphate" evidence="4">
    <location>
        <position position="637"/>
    </location>
</feature>
<dbReference type="Gene3D" id="3.30.450.20">
    <property type="entry name" value="PAS domain"/>
    <property type="match status" value="2"/>
</dbReference>
<feature type="transmembrane region" description="Helical" evidence="5">
    <location>
        <begin position="294"/>
        <end position="313"/>
    </location>
</feature>
<feature type="transmembrane region" description="Helical" evidence="5">
    <location>
        <begin position="12"/>
        <end position="35"/>
    </location>
</feature>
<keyword evidence="9" id="KW-1185">Reference proteome</keyword>
<dbReference type="SUPFAM" id="SSF52172">
    <property type="entry name" value="CheY-like"/>
    <property type="match status" value="1"/>
</dbReference>
<dbReference type="Proteomes" id="UP000611708">
    <property type="component" value="Unassembled WGS sequence"/>
</dbReference>
<dbReference type="Pfam" id="PF00072">
    <property type="entry name" value="Response_reg"/>
    <property type="match status" value="1"/>
</dbReference>
<feature type="domain" description="Response regulatory" evidence="7">
    <location>
        <begin position="587"/>
        <end position="700"/>
    </location>
</feature>
<dbReference type="SMART" id="SM00387">
    <property type="entry name" value="HATPase_c"/>
    <property type="match status" value="1"/>
</dbReference>
<accession>A0ABS0HTB5</accession>
<evidence type="ECO:0000259" key="7">
    <source>
        <dbReference type="PROSITE" id="PS50110"/>
    </source>
</evidence>
<dbReference type="Gene3D" id="3.40.50.2300">
    <property type="match status" value="1"/>
</dbReference>
<dbReference type="InterPro" id="IPR036097">
    <property type="entry name" value="HisK_dim/P_sf"/>
</dbReference>
<dbReference type="CDD" id="cd12914">
    <property type="entry name" value="PDC1_DGC_like"/>
    <property type="match status" value="1"/>
</dbReference>
<dbReference type="SMART" id="SM00448">
    <property type="entry name" value="REC"/>
    <property type="match status" value="1"/>
</dbReference>
<protein>
    <recommendedName>
        <fullName evidence="2">histidine kinase</fullName>
        <ecNumber evidence="2">2.7.13.3</ecNumber>
    </recommendedName>
</protein>
<dbReference type="SUPFAM" id="SSF47384">
    <property type="entry name" value="Homodimeric domain of signal transducing histidine kinase"/>
    <property type="match status" value="1"/>
</dbReference>
<comment type="catalytic activity">
    <reaction evidence="1">
        <text>ATP + protein L-histidine = ADP + protein N-phospho-L-histidine.</text>
        <dbReference type="EC" id="2.7.13.3"/>
    </reaction>
</comment>
<dbReference type="Gene3D" id="3.30.565.10">
    <property type="entry name" value="Histidine kinase-like ATPase, C-terminal domain"/>
    <property type="match status" value="1"/>
</dbReference>
<dbReference type="RefSeq" id="WP_196264009.1">
    <property type="nucleotide sequence ID" value="NZ_JADQDN010000005.1"/>
</dbReference>
<reference evidence="8 9" key="1">
    <citation type="submission" date="2020-11" db="EMBL/GenBank/DDBJ databases">
        <authorList>
            <person name="Kim M.K."/>
        </authorList>
    </citation>
    <scope>NUCLEOTIDE SEQUENCE [LARGE SCALE GENOMIC DNA]</scope>
    <source>
        <strain evidence="8 9">BT290</strain>
    </source>
</reference>
<keyword evidence="5" id="KW-1133">Transmembrane helix</keyword>
<dbReference type="InterPro" id="IPR001789">
    <property type="entry name" value="Sig_transdc_resp-reg_receiver"/>
</dbReference>
<evidence type="ECO:0000256" key="3">
    <source>
        <dbReference type="ARBA" id="ARBA00022553"/>
    </source>
</evidence>
<dbReference type="InterPro" id="IPR011006">
    <property type="entry name" value="CheY-like_superfamily"/>
</dbReference>
<dbReference type="Pfam" id="PF02518">
    <property type="entry name" value="HATPase_c"/>
    <property type="match status" value="1"/>
</dbReference>
<evidence type="ECO:0000313" key="8">
    <source>
        <dbReference type="EMBL" id="MBF9196629.1"/>
    </source>
</evidence>
<name>A0ABS0HTB5_9HYPH</name>
<evidence type="ECO:0000256" key="2">
    <source>
        <dbReference type="ARBA" id="ARBA00012438"/>
    </source>
</evidence>
<dbReference type="InterPro" id="IPR003661">
    <property type="entry name" value="HisK_dim/P_dom"/>
</dbReference>
<dbReference type="EC" id="2.7.13.3" evidence="2"/>
<dbReference type="CDD" id="cd12915">
    <property type="entry name" value="PDC2_DGC_like"/>
    <property type="match status" value="1"/>
</dbReference>
<dbReference type="InterPro" id="IPR004358">
    <property type="entry name" value="Sig_transdc_His_kin-like_C"/>
</dbReference>
<organism evidence="8 9">
    <name type="scientific">Microvirga terrestris</name>
    <dbReference type="NCBI Taxonomy" id="2791024"/>
    <lineage>
        <taxon>Bacteria</taxon>
        <taxon>Pseudomonadati</taxon>
        <taxon>Pseudomonadota</taxon>
        <taxon>Alphaproteobacteria</taxon>
        <taxon>Hyphomicrobiales</taxon>
        <taxon>Methylobacteriaceae</taxon>
        <taxon>Microvirga</taxon>
    </lineage>
</organism>
<dbReference type="SMART" id="SM00388">
    <property type="entry name" value="HisKA"/>
    <property type="match status" value="1"/>
</dbReference>
<dbReference type="Pfam" id="PF00512">
    <property type="entry name" value="HisKA"/>
    <property type="match status" value="1"/>
</dbReference>
<keyword evidence="3 4" id="KW-0597">Phosphoprotein</keyword>
<evidence type="ECO:0000313" key="9">
    <source>
        <dbReference type="Proteomes" id="UP000611708"/>
    </source>
</evidence>
<gene>
    <name evidence="8" type="ORF">I2H36_11305</name>
</gene>
<dbReference type="PROSITE" id="PS50109">
    <property type="entry name" value="HIS_KIN"/>
    <property type="match status" value="1"/>
</dbReference>
<dbReference type="SUPFAM" id="SSF55874">
    <property type="entry name" value="ATPase domain of HSP90 chaperone/DNA topoisomerase II/histidine kinase"/>
    <property type="match status" value="1"/>
</dbReference>
<evidence type="ECO:0000259" key="6">
    <source>
        <dbReference type="PROSITE" id="PS50109"/>
    </source>
</evidence>
<dbReference type="PROSITE" id="PS50110">
    <property type="entry name" value="RESPONSE_REGULATORY"/>
    <property type="match status" value="1"/>
</dbReference>
<sequence length="709" mass="78398">MGRVTPKSRTVLWPLQLLLVASLLGPALFFAYTAWEDYRRIREHADERIERALDVVQEHSLKAFQTIERTMAETNEVLRGLTPEQILAEEVRLQGRLRRTQDALPHIEAIWVFDKAGHPLVSSTILPVPRDLDNSERDYFKVQAEQDAGTYIGRTITSKVGNIRFFVVSQRRPTQDGSFDGIVAVSVRPEYFRDYYGRISRALADSISLIRSDGEFLARYPSRGNEPLQLTPGNILLPAIQSSAQSGFITAVSQIDTIERRIGYRKIPDYPVYVTTGIETASVWRELWSEMGQLLAFGLPATLGLFAISLLALQRTRSFHAEVERREMAEAALKQAQRLEAVGHLTGGVAHDFNNLLMVVKGSVDRLRRYPMEERQKRSLDAIDTAAGRGASLVRQLLSFSRQQTHEPEVVDLSQYLLDLRDMLRSSLRGDIAIDMRLPPDLWNTKVDLNELELAILNIAVNARDAMPDGGRLLIEAWNLTLRDPDVLGLQGEFIALSLTDTGSGIPEDVLPHVFEPFYTTKAVGKGTGLGLSQVYGFAKQSGGTATALAEAGRGTTITLYLPRTIEAATDASAPIPEPPVRSGNGHILLVEDNPDIAEVTRLSLEEIGFRVTHAADARAALMVFRSGTRIDLVFSDIVMPGDLNGVDLARIIRSEQPSLPVLLATGYSNVAQAAMDDGFTILRKPYDTAELWASIDKILGLVALKAIA</sequence>
<dbReference type="PANTHER" id="PTHR43065:SF49">
    <property type="entry name" value="HISTIDINE KINASE"/>
    <property type="match status" value="1"/>
</dbReference>
<dbReference type="InterPro" id="IPR036890">
    <property type="entry name" value="HATPase_C_sf"/>
</dbReference>
<comment type="caution">
    <text evidence="8">The sequence shown here is derived from an EMBL/GenBank/DDBJ whole genome shotgun (WGS) entry which is preliminary data.</text>
</comment>
<dbReference type="PRINTS" id="PR00344">
    <property type="entry name" value="BCTRLSENSOR"/>
</dbReference>
<evidence type="ECO:0000256" key="4">
    <source>
        <dbReference type="PROSITE-ProRule" id="PRU00169"/>
    </source>
</evidence>
<evidence type="ECO:0000256" key="1">
    <source>
        <dbReference type="ARBA" id="ARBA00000085"/>
    </source>
</evidence>